<name>A0ABQ1LLY3_9SPHI</name>
<dbReference type="Pfam" id="PF19891">
    <property type="entry name" value="DUF6364"/>
    <property type="match status" value="1"/>
</dbReference>
<protein>
    <recommendedName>
        <fullName evidence="3">Antitoxin</fullName>
    </recommendedName>
</protein>
<organism evidence="1 2">
    <name type="scientific">Parapedobacter defluvii</name>
    <dbReference type="NCBI Taxonomy" id="2045106"/>
    <lineage>
        <taxon>Bacteria</taxon>
        <taxon>Pseudomonadati</taxon>
        <taxon>Bacteroidota</taxon>
        <taxon>Sphingobacteriia</taxon>
        <taxon>Sphingobacteriales</taxon>
        <taxon>Sphingobacteriaceae</taxon>
        <taxon>Parapedobacter</taxon>
    </lineage>
</organism>
<reference evidence="2" key="1">
    <citation type="journal article" date="2019" name="Int. J. Syst. Evol. Microbiol.">
        <title>The Global Catalogue of Microorganisms (GCM) 10K type strain sequencing project: providing services to taxonomists for standard genome sequencing and annotation.</title>
        <authorList>
            <consortium name="The Broad Institute Genomics Platform"/>
            <consortium name="The Broad Institute Genome Sequencing Center for Infectious Disease"/>
            <person name="Wu L."/>
            <person name="Ma J."/>
        </authorList>
    </citation>
    <scope>NUCLEOTIDE SEQUENCE [LARGE SCALE GENOMIC DNA]</scope>
    <source>
        <strain evidence="2">CGMCC 1.15342</strain>
    </source>
</reference>
<dbReference type="Proteomes" id="UP000597338">
    <property type="component" value="Unassembled WGS sequence"/>
</dbReference>
<gene>
    <name evidence="1" type="ORF">GCM10011386_17150</name>
</gene>
<accession>A0ABQ1LLY3</accession>
<proteinExistence type="predicted"/>
<comment type="caution">
    <text evidence="1">The sequence shown here is derived from an EMBL/GenBank/DDBJ whole genome shotgun (WGS) entry which is preliminary data.</text>
</comment>
<evidence type="ECO:0008006" key="3">
    <source>
        <dbReference type="Google" id="ProtNLM"/>
    </source>
</evidence>
<keyword evidence="2" id="KW-1185">Reference proteome</keyword>
<dbReference type="InterPro" id="IPR045944">
    <property type="entry name" value="DUF6364"/>
</dbReference>
<sequence>MEDDTMNTKLTLTIERSVIEKAKKYARKRERSLSDLITNYLKALTNEETPLEDELTPTVKSLRGSFKLPKNFDYKKELVDRLSEKYL</sequence>
<dbReference type="EMBL" id="BMIK01000004">
    <property type="protein sequence ID" value="GGC25737.1"/>
    <property type="molecule type" value="Genomic_DNA"/>
</dbReference>
<evidence type="ECO:0000313" key="2">
    <source>
        <dbReference type="Proteomes" id="UP000597338"/>
    </source>
</evidence>
<evidence type="ECO:0000313" key="1">
    <source>
        <dbReference type="EMBL" id="GGC25737.1"/>
    </source>
</evidence>